<dbReference type="GO" id="GO:0004198">
    <property type="term" value="F:calcium-dependent cysteine-type endopeptidase activity"/>
    <property type="evidence" value="ECO:0007669"/>
    <property type="project" value="InterPro"/>
</dbReference>
<evidence type="ECO:0000256" key="4">
    <source>
        <dbReference type="ARBA" id="ARBA00022807"/>
    </source>
</evidence>
<evidence type="ECO:0000313" key="9">
    <source>
        <dbReference type="EMBL" id="EAR92502.3"/>
    </source>
</evidence>
<dbReference type="OrthoDB" id="424753at2759"/>
<feature type="region of interest" description="Disordered" evidence="7">
    <location>
        <begin position="675"/>
        <end position="695"/>
    </location>
</feature>
<name>Q236J8_TETTS</name>
<keyword evidence="3" id="KW-0378">Hydrolase</keyword>
<feature type="region of interest" description="Disordered" evidence="7">
    <location>
        <begin position="531"/>
        <end position="577"/>
    </location>
</feature>
<feature type="region of interest" description="Disordered" evidence="7">
    <location>
        <begin position="494"/>
        <end position="517"/>
    </location>
</feature>
<dbReference type="EMBL" id="GG662749">
    <property type="protein sequence ID" value="EAR92502.3"/>
    <property type="molecule type" value="Genomic_DNA"/>
</dbReference>
<dbReference type="SMART" id="SM00230">
    <property type="entry name" value="CysPc"/>
    <property type="match status" value="1"/>
</dbReference>
<evidence type="ECO:0000313" key="10">
    <source>
        <dbReference type="Proteomes" id="UP000009168"/>
    </source>
</evidence>
<gene>
    <name evidence="9" type="ORF">TTHERM_00086990</name>
</gene>
<dbReference type="PANTHER" id="PTHR10183:SF379">
    <property type="entry name" value="CALPAIN-5"/>
    <property type="match status" value="1"/>
</dbReference>
<feature type="domain" description="Calpain catalytic" evidence="8">
    <location>
        <begin position="44"/>
        <end position="279"/>
    </location>
</feature>
<sequence length="923" mass="108068">MSCKIQQCNEKDITSFIKEWMFKQFKDETFLQLQKDYEAGILKKYEDPYFPPNNESLGQKIVKKFKDLVWRRAPEFITNVEVLDLEVEQKVNQGRIGDCYLLNPIGLLGLIQKNMISRLFTIKEPNQIGYYSVWLFIDGKWQYITVDESFPWWITRKKPYFCDIVNENQIWAMIIEKAWAKLHGEYSRLWGGDTGLAFRVITGAPTKSYGLKKYRKDPRKKEYIYKQIDMHLSQGHLISVTTGALDDYGKSIMTQGHSYALIGYKKEENKYIIRDPRGPTNVFGKEIYEIDQVELIYLFQCVIVCLLHPEYVFTQHELVFEDEQSKSERLFKMKVEKKMKFHISFFQPNKRFFKTQDKKQKHKLSKITAKVLKIDSKDGIITKAKTLSQRNGKSQQIDLELNLNKGNYYVYCLAEWNSSIFRKINICSYGQYFVEFTDLTSDKKLCQLKEFLEIQRQKKEEQKKCKKSKQLKQNNISQNKLNQEVEISNQQITDQDNLKKEQQQQIKQNLDQQTQKNENETKINLQQIRQTNQAQRNDKKADTKQNAQQCKKNETKSGEKADNKLNEIDEKKQSSSVSISKSNKLNLTEENVSQILNISSQENKHKTNLFNIQVDQNQNTIPSLNKLENSSSNQNAATTNILLSSATTSIQLQRKNQIKSKTLLSQKRYSLNKSQNRVYAAQETNPEQSQSKNQEIQQLLQGNNNNQKDLQMNRDQKSYLNSNNHQNLQKQKLSVIIKDRRSLNLVNNQNQQNEILQLANLQSQKLHEQKIDQKTIKENRCLNILPPLCPSPQIKNYCQNNYQNSKYLSMTDQKINKKNKQFLQSSENKMNQMIINTNSSINTQTHNLNITEQLNHQYAQKNVEKSILKSINLFNQLTDIKNASSTLPFKEKQGQKNNSVVKSNRQLAGNNYLQNKSYLKQKD</sequence>
<dbReference type="HOGENOM" id="CLU_325587_0_0_1"/>
<dbReference type="PROSITE" id="PS50203">
    <property type="entry name" value="CALPAIN_CAT"/>
    <property type="match status" value="1"/>
</dbReference>
<feature type="compositionally biased region" description="Basic and acidic residues" evidence="7">
    <location>
        <begin position="551"/>
        <end position="573"/>
    </location>
</feature>
<dbReference type="GeneID" id="7827611"/>
<dbReference type="RefSeq" id="XP_001012747.3">
    <property type="nucleotide sequence ID" value="XM_001012747.3"/>
</dbReference>
<evidence type="ECO:0000256" key="6">
    <source>
        <dbReference type="PROSITE-ProRule" id="PRU00239"/>
    </source>
</evidence>
<dbReference type="GO" id="GO:0006508">
    <property type="term" value="P:proteolysis"/>
    <property type="evidence" value="ECO:0007669"/>
    <property type="project" value="UniProtKB-KW"/>
</dbReference>
<comment type="similarity">
    <text evidence="1">Belongs to the peptidase C2 family.</text>
</comment>
<keyword evidence="10" id="KW-1185">Reference proteome</keyword>
<evidence type="ECO:0000259" key="8">
    <source>
        <dbReference type="PROSITE" id="PS50203"/>
    </source>
</evidence>
<evidence type="ECO:0000256" key="5">
    <source>
        <dbReference type="PIRSR" id="PIRSR622684-1"/>
    </source>
</evidence>
<feature type="compositionally biased region" description="Polar residues" evidence="7">
    <location>
        <begin position="675"/>
        <end position="692"/>
    </location>
</feature>
<dbReference type="Pfam" id="PF00648">
    <property type="entry name" value="Peptidase_C2"/>
    <property type="match status" value="1"/>
</dbReference>
<evidence type="ECO:0000256" key="1">
    <source>
        <dbReference type="ARBA" id="ARBA00007623"/>
    </source>
</evidence>
<keyword evidence="4" id="KW-0788">Thiol protease</keyword>
<dbReference type="InterPro" id="IPR022684">
    <property type="entry name" value="Calpain_cysteine_protease"/>
</dbReference>
<accession>Q236J8</accession>
<dbReference type="KEGG" id="tet:TTHERM_00086990"/>
<organism evidence="9 10">
    <name type="scientific">Tetrahymena thermophila (strain SB210)</name>
    <dbReference type="NCBI Taxonomy" id="312017"/>
    <lineage>
        <taxon>Eukaryota</taxon>
        <taxon>Sar</taxon>
        <taxon>Alveolata</taxon>
        <taxon>Ciliophora</taxon>
        <taxon>Intramacronucleata</taxon>
        <taxon>Oligohymenophorea</taxon>
        <taxon>Hymenostomatida</taxon>
        <taxon>Tetrahymenina</taxon>
        <taxon>Tetrahymenidae</taxon>
        <taxon>Tetrahymena</taxon>
    </lineage>
</organism>
<reference evidence="10" key="1">
    <citation type="journal article" date="2006" name="PLoS Biol.">
        <title>Macronuclear genome sequence of the ciliate Tetrahymena thermophila, a model eukaryote.</title>
        <authorList>
            <person name="Eisen J.A."/>
            <person name="Coyne R.S."/>
            <person name="Wu M."/>
            <person name="Wu D."/>
            <person name="Thiagarajan M."/>
            <person name="Wortman J.R."/>
            <person name="Badger J.H."/>
            <person name="Ren Q."/>
            <person name="Amedeo P."/>
            <person name="Jones K.M."/>
            <person name="Tallon L.J."/>
            <person name="Delcher A.L."/>
            <person name="Salzberg S.L."/>
            <person name="Silva J.C."/>
            <person name="Haas B.J."/>
            <person name="Majoros W.H."/>
            <person name="Farzad M."/>
            <person name="Carlton J.M."/>
            <person name="Smith R.K. Jr."/>
            <person name="Garg J."/>
            <person name="Pearlman R.E."/>
            <person name="Karrer K.M."/>
            <person name="Sun L."/>
            <person name="Manning G."/>
            <person name="Elde N.C."/>
            <person name="Turkewitz A.P."/>
            <person name="Asai D.J."/>
            <person name="Wilkes D.E."/>
            <person name="Wang Y."/>
            <person name="Cai H."/>
            <person name="Collins K."/>
            <person name="Stewart B.A."/>
            <person name="Lee S.R."/>
            <person name="Wilamowska K."/>
            <person name="Weinberg Z."/>
            <person name="Ruzzo W.L."/>
            <person name="Wloga D."/>
            <person name="Gaertig J."/>
            <person name="Frankel J."/>
            <person name="Tsao C.-C."/>
            <person name="Gorovsky M.A."/>
            <person name="Keeling P.J."/>
            <person name="Waller R.F."/>
            <person name="Patron N.J."/>
            <person name="Cherry J.M."/>
            <person name="Stover N.A."/>
            <person name="Krieger C.J."/>
            <person name="del Toro C."/>
            <person name="Ryder H.F."/>
            <person name="Williamson S.C."/>
            <person name="Barbeau R.A."/>
            <person name="Hamilton E.P."/>
            <person name="Orias E."/>
        </authorList>
    </citation>
    <scope>NUCLEOTIDE SEQUENCE [LARGE SCALE GENOMIC DNA]</scope>
    <source>
        <strain evidence="10">SB210</strain>
    </source>
</reference>
<keyword evidence="2 9" id="KW-0645">Protease</keyword>
<evidence type="ECO:0000256" key="7">
    <source>
        <dbReference type="SAM" id="MobiDB-lite"/>
    </source>
</evidence>
<dbReference type="InterPro" id="IPR038765">
    <property type="entry name" value="Papain-like_cys_pep_sf"/>
</dbReference>
<dbReference type="Proteomes" id="UP000009168">
    <property type="component" value="Unassembled WGS sequence"/>
</dbReference>
<feature type="compositionally biased region" description="Low complexity" evidence="7">
    <location>
        <begin position="503"/>
        <end position="516"/>
    </location>
</feature>
<protein>
    <submittedName>
        <fullName evidence="9">Calpain family cysteine protease</fullName>
    </submittedName>
</protein>
<dbReference type="PRINTS" id="PR00704">
    <property type="entry name" value="CALPAIN"/>
</dbReference>
<proteinExistence type="inferred from homology"/>
<dbReference type="AlphaFoldDB" id="Q236J8"/>
<dbReference type="SUPFAM" id="SSF54001">
    <property type="entry name" value="Cysteine proteinases"/>
    <property type="match status" value="1"/>
</dbReference>
<dbReference type="InterPro" id="IPR001300">
    <property type="entry name" value="Peptidase_C2_calpain_cat"/>
</dbReference>
<evidence type="ECO:0000256" key="2">
    <source>
        <dbReference type="ARBA" id="ARBA00022670"/>
    </source>
</evidence>
<dbReference type="InParanoid" id="Q236J8"/>
<dbReference type="PANTHER" id="PTHR10183">
    <property type="entry name" value="CALPAIN"/>
    <property type="match status" value="1"/>
</dbReference>
<dbReference type="eggNOG" id="KOG0045">
    <property type="taxonomic scope" value="Eukaryota"/>
</dbReference>
<comment type="caution">
    <text evidence="6">Lacks conserved residue(s) required for the propagation of feature annotation.</text>
</comment>
<evidence type="ECO:0000256" key="3">
    <source>
        <dbReference type="ARBA" id="ARBA00022801"/>
    </source>
</evidence>
<feature type="active site" evidence="5">
    <location>
        <position position="257"/>
    </location>
</feature>
<feature type="active site" evidence="5">
    <location>
        <position position="99"/>
    </location>
</feature>